<dbReference type="GO" id="GO:0051537">
    <property type="term" value="F:2 iron, 2 sulfur cluster binding"/>
    <property type="evidence" value="ECO:0007669"/>
    <property type="project" value="InterPro"/>
</dbReference>
<protein>
    <submittedName>
        <fullName evidence="4">Nitrite reductase small subunit NirD</fullName>
    </submittedName>
</protein>
<evidence type="ECO:0000259" key="3">
    <source>
        <dbReference type="Pfam" id="PF13806"/>
    </source>
</evidence>
<feature type="domain" description="Rieske-like [2Fe-2S]" evidence="3">
    <location>
        <begin position="7"/>
        <end position="111"/>
    </location>
</feature>
<dbReference type="InterPro" id="IPR036922">
    <property type="entry name" value="Rieske_2Fe-2S_sf"/>
</dbReference>
<dbReference type="PANTHER" id="PTHR40562:SF1">
    <property type="entry name" value="NITRITE REDUCTASE (NADH) SMALL SUBUNIT"/>
    <property type="match status" value="1"/>
</dbReference>
<gene>
    <name evidence="4" type="primary">nirD</name>
    <name evidence="4" type="ORF">FLL45_02530</name>
</gene>
<dbReference type="GO" id="GO:0042128">
    <property type="term" value="P:nitrate assimilation"/>
    <property type="evidence" value="ECO:0007669"/>
    <property type="project" value="UniProtKB-KW"/>
</dbReference>
<dbReference type="EMBL" id="VIKR01000001">
    <property type="protein sequence ID" value="TQV77561.1"/>
    <property type="molecule type" value="Genomic_DNA"/>
</dbReference>
<evidence type="ECO:0000313" key="4">
    <source>
        <dbReference type="EMBL" id="TQV77561.1"/>
    </source>
</evidence>
<comment type="caution">
    <text evidence="4">The sequence shown here is derived from an EMBL/GenBank/DDBJ whole genome shotgun (WGS) entry which is preliminary data.</text>
</comment>
<dbReference type="PANTHER" id="PTHR40562">
    <property type="match status" value="1"/>
</dbReference>
<dbReference type="InterPro" id="IPR017881">
    <property type="entry name" value="NirD"/>
</dbReference>
<name>A0A545TK70_9GAMM</name>
<evidence type="ECO:0000313" key="5">
    <source>
        <dbReference type="Proteomes" id="UP000317839"/>
    </source>
</evidence>
<reference evidence="4 5" key="1">
    <citation type="submission" date="2019-06" db="EMBL/GenBank/DDBJ databases">
        <title>Draft genome of Aliikangiella marina GYP-15.</title>
        <authorList>
            <person name="Wang G."/>
        </authorList>
    </citation>
    <scope>NUCLEOTIDE SEQUENCE [LARGE SCALE GENOMIC DNA]</scope>
    <source>
        <strain evidence="4 5">GYP-15</strain>
    </source>
</reference>
<dbReference type="NCBIfam" id="TIGR02378">
    <property type="entry name" value="nirD_assim_sml"/>
    <property type="match status" value="1"/>
</dbReference>
<dbReference type="PROSITE" id="PS51300">
    <property type="entry name" value="NIRD"/>
    <property type="match status" value="1"/>
</dbReference>
<keyword evidence="1" id="KW-0560">Oxidoreductase</keyword>
<organism evidence="4 5">
    <name type="scientific">Aliikangiella marina</name>
    <dbReference type="NCBI Taxonomy" id="1712262"/>
    <lineage>
        <taxon>Bacteria</taxon>
        <taxon>Pseudomonadati</taxon>
        <taxon>Pseudomonadota</taxon>
        <taxon>Gammaproteobacteria</taxon>
        <taxon>Oceanospirillales</taxon>
        <taxon>Pleioneaceae</taxon>
        <taxon>Aliikangiella</taxon>
    </lineage>
</organism>
<dbReference type="OrthoDB" id="516687at2"/>
<sequence>MNTNQETWLSVCNKSDLVINSGVCALVDNHQVAIFGVQSDDLKIYAISNYDPIGKAHVLYRGIVGSINDEPVVASPLFKQHFSLTSGQCIEDDSSHVRTFKTRLVESDVQILI</sequence>
<dbReference type="AlphaFoldDB" id="A0A545TK70"/>
<dbReference type="GO" id="GO:0008942">
    <property type="term" value="F:nitrite reductase [NAD(P)H] activity"/>
    <property type="evidence" value="ECO:0007669"/>
    <property type="project" value="InterPro"/>
</dbReference>
<keyword evidence="5" id="KW-1185">Reference proteome</keyword>
<evidence type="ECO:0000256" key="2">
    <source>
        <dbReference type="ARBA" id="ARBA00023063"/>
    </source>
</evidence>
<proteinExistence type="predicted"/>
<dbReference type="Pfam" id="PF13806">
    <property type="entry name" value="Rieske_2"/>
    <property type="match status" value="1"/>
</dbReference>
<dbReference type="SUPFAM" id="SSF50022">
    <property type="entry name" value="ISP domain"/>
    <property type="match status" value="1"/>
</dbReference>
<dbReference type="CDD" id="cd03529">
    <property type="entry name" value="Rieske_NirD"/>
    <property type="match status" value="1"/>
</dbReference>
<accession>A0A545TK70</accession>
<dbReference type="Gene3D" id="2.102.10.10">
    <property type="entry name" value="Rieske [2Fe-2S] iron-sulphur domain"/>
    <property type="match status" value="1"/>
</dbReference>
<keyword evidence="2" id="KW-0534">Nitrate assimilation</keyword>
<dbReference type="InterPro" id="IPR012748">
    <property type="entry name" value="Rieske-like_NirD"/>
</dbReference>
<dbReference type="Proteomes" id="UP000317839">
    <property type="component" value="Unassembled WGS sequence"/>
</dbReference>
<evidence type="ECO:0000256" key="1">
    <source>
        <dbReference type="ARBA" id="ARBA00023002"/>
    </source>
</evidence>